<evidence type="ECO:0000313" key="9">
    <source>
        <dbReference type="EMBL" id="SKA82583.1"/>
    </source>
</evidence>
<feature type="transmembrane region" description="Helical" evidence="7">
    <location>
        <begin position="301"/>
        <end position="322"/>
    </location>
</feature>
<dbReference type="InterPro" id="IPR020846">
    <property type="entry name" value="MFS_dom"/>
</dbReference>
<feature type="transmembrane region" description="Helical" evidence="7">
    <location>
        <begin position="431"/>
        <end position="452"/>
    </location>
</feature>
<dbReference type="InterPro" id="IPR004638">
    <property type="entry name" value="EmrB-like"/>
</dbReference>
<dbReference type="NCBIfam" id="TIGR00711">
    <property type="entry name" value="efflux_EmrB"/>
    <property type="match status" value="1"/>
</dbReference>
<comment type="subcellular location">
    <subcellularLocation>
        <location evidence="1">Cell membrane</location>
        <topology evidence="1">Multi-pass membrane protein</topology>
    </subcellularLocation>
</comment>
<dbReference type="EMBL" id="FUYG01000001">
    <property type="protein sequence ID" value="SKA82583.1"/>
    <property type="molecule type" value="Genomic_DNA"/>
</dbReference>
<feature type="transmembrane region" description="Helical" evidence="7">
    <location>
        <begin position="402"/>
        <end position="419"/>
    </location>
</feature>
<dbReference type="GO" id="GO:0005886">
    <property type="term" value="C:plasma membrane"/>
    <property type="evidence" value="ECO:0007669"/>
    <property type="project" value="UniProtKB-SubCell"/>
</dbReference>
<feature type="transmembrane region" description="Helical" evidence="7">
    <location>
        <begin position="107"/>
        <end position="128"/>
    </location>
</feature>
<name>A0A1T4WYX0_9MICO</name>
<proteinExistence type="predicted"/>
<dbReference type="PRINTS" id="PR01036">
    <property type="entry name" value="TCRTETB"/>
</dbReference>
<dbReference type="InterPro" id="IPR036259">
    <property type="entry name" value="MFS_trans_sf"/>
</dbReference>
<evidence type="ECO:0000256" key="2">
    <source>
        <dbReference type="ARBA" id="ARBA00022448"/>
    </source>
</evidence>
<evidence type="ECO:0000259" key="8">
    <source>
        <dbReference type="PROSITE" id="PS50850"/>
    </source>
</evidence>
<evidence type="ECO:0000256" key="1">
    <source>
        <dbReference type="ARBA" id="ARBA00004651"/>
    </source>
</evidence>
<dbReference type="PANTHER" id="PTHR42718:SF42">
    <property type="entry name" value="EXPORT PROTEIN"/>
    <property type="match status" value="1"/>
</dbReference>
<dbReference type="InterPro" id="IPR011701">
    <property type="entry name" value="MFS"/>
</dbReference>
<feature type="transmembrane region" description="Helical" evidence="7">
    <location>
        <begin position="135"/>
        <end position="154"/>
    </location>
</feature>
<feature type="transmembrane region" description="Helical" evidence="7">
    <location>
        <begin position="198"/>
        <end position="216"/>
    </location>
</feature>
<evidence type="ECO:0000256" key="4">
    <source>
        <dbReference type="ARBA" id="ARBA00022692"/>
    </source>
</evidence>
<reference evidence="10" key="1">
    <citation type="submission" date="2017-02" db="EMBL/GenBank/DDBJ databases">
        <authorList>
            <person name="Varghese N."/>
            <person name="Submissions S."/>
        </authorList>
    </citation>
    <scope>NUCLEOTIDE SEQUENCE [LARGE SCALE GENOMIC DNA]</scope>
    <source>
        <strain evidence="10">VKM Ac-2052</strain>
    </source>
</reference>
<dbReference type="Proteomes" id="UP000189735">
    <property type="component" value="Unassembled WGS sequence"/>
</dbReference>
<keyword evidence="5 7" id="KW-1133">Transmembrane helix</keyword>
<evidence type="ECO:0000256" key="3">
    <source>
        <dbReference type="ARBA" id="ARBA00022475"/>
    </source>
</evidence>
<dbReference type="Gene3D" id="1.20.1250.20">
    <property type="entry name" value="MFS general substrate transporter like domains"/>
    <property type="match status" value="1"/>
</dbReference>
<evidence type="ECO:0000256" key="7">
    <source>
        <dbReference type="SAM" id="Phobius"/>
    </source>
</evidence>
<feature type="domain" description="Major facilitator superfamily (MFS) profile" evidence="8">
    <location>
        <begin position="12"/>
        <end position="457"/>
    </location>
</feature>
<sequence>MSVARRIPVWLALVAASLPVFMATLDNLVVTSALPVIHEDLGAGVTELQWITNAYTLSFASLMLLFVSLGDRFGRRHFFVGGIIVFTLSSAAAALSTEPWMLVLARALQGAGSAAIMPLSLTLLVGSVSTRMRPLAIGIWGGISGLGVALGPLIGGAVVEGWNWQAIFWLNVPLGIVSVPLAIAALPNSYGARVRADIVGVILAGVGILGIVYGIVRGNDAGWASGEVLVTLVGGAVLLALFLVRESRVSAPLLPLRLFRDRSFSIANAVGLIFSFGAFGAVFILIQFLQIVQGYSPLEAGVLTTPWTMAPMVVAPLAGLIAPRVGTRILIVAGLASLAIGIGWLAATMAPDATYPVMLPGFIFAGLGMGLVFAPSSTAVLVNMAPADHAKASGANSTLREIGVALGIAVLTAVFTGAGGQLTPTGYVDAAVPAVFVGAGALVLATVIALFLPAGRSTDPSGDASVPRDLAQIDLSRGI</sequence>
<gene>
    <name evidence="9" type="ORF">SAMN06295879_0495</name>
</gene>
<dbReference type="PANTHER" id="PTHR42718">
    <property type="entry name" value="MAJOR FACILITATOR SUPERFAMILY MULTIDRUG TRANSPORTER MFSC"/>
    <property type="match status" value="1"/>
</dbReference>
<organism evidence="9 10">
    <name type="scientific">Agreia bicolorata</name>
    <dbReference type="NCBI Taxonomy" id="110935"/>
    <lineage>
        <taxon>Bacteria</taxon>
        <taxon>Bacillati</taxon>
        <taxon>Actinomycetota</taxon>
        <taxon>Actinomycetes</taxon>
        <taxon>Micrococcales</taxon>
        <taxon>Microbacteriaceae</taxon>
        <taxon>Agreia</taxon>
    </lineage>
</organism>
<feature type="transmembrane region" description="Helical" evidence="7">
    <location>
        <begin position="265"/>
        <end position="289"/>
    </location>
</feature>
<feature type="transmembrane region" description="Helical" evidence="7">
    <location>
        <begin position="77"/>
        <end position="95"/>
    </location>
</feature>
<dbReference type="Gene3D" id="1.20.1720.10">
    <property type="entry name" value="Multidrug resistance protein D"/>
    <property type="match status" value="1"/>
</dbReference>
<dbReference type="PROSITE" id="PS50850">
    <property type="entry name" value="MFS"/>
    <property type="match status" value="1"/>
</dbReference>
<keyword evidence="4 7" id="KW-0812">Transmembrane</keyword>
<keyword evidence="6 7" id="KW-0472">Membrane</keyword>
<feature type="transmembrane region" description="Helical" evidence="7">
    <location>
        <begin position="166"/>
        <end position="186"/>
    </location>
</feature>
<accession>A0A1T4WYX0</accession>
<dbReference type="SUPFAM" id="SSF103473">
    <property type="entry name" value="MFS general substrate transporter"/>
    <property type="match status" value="1"/>
</dbReference>
<feature type="transmembrane region" description="Helical" evidence="7">
    <location>
        <begin position="50"/>
        <end position="70"/>
    </location>
</feature>
<dbReference type="RefSeq" id="WP_044441550.1">
    <property type="nucleotide sequence ID" value="NZ_FUYG01000001.1"/>
</dbReference>
<feature type="transmembrane region" description="Helical" evidence="7">
    <location>
        <begin position="222"/>
        <end position="244"/>
    </location>
</feature>
<dbReference type="Pfam" id="PF07690">
    <property type="entry name" value="MFS_1"/>
    <property type="match status" value="1"/>
</dbReference>
<dbReference type="CDD" id="cd17321">
    <property type="entry name" value="MFS_MMR_MDR_like"/>
    <property type="match status" value="1"/>
</dbReference>
<keyword evidence="3" id="KW-1003">Cell membrane</keyword>
<protein>
    <submittedName>
        <fullName evidence="9">Drug resistance transporter, EmrB/QacA subfamily</fullName>
    </submittedName>
</protein>
<evidence type="ECO:0000256" key="6">
    <source>
        <dbReference type="ARBA" id="ARBA00023136"/>
    </source>
</evidence>
<dbReference type="AlphaFoldDB" id="A0A1T4WYX0"/>
<evidence type="ECO:0000313" key="10">
    <source>
        <dbReference type="Proteomes" id="UP000189735"/>
    </source>
</evidence>
<keyword evidence="2" id="KW-0813">Transport</keyword>
<evidence type="ECO:0000256" key="5">
    <source>
        <dbReference type="ARBA" id="ARBA00022989"/>
    </source>
</evidence>
<dbReference type="GO" id="GO:0022857">
    <property type="term" value="F:transmembrane transporter activity"/>
    <property type="evidence" value="ECO:0007669"/>
    <property type="project" value="InterPro"/>
</dbReference>
<feature type="transmembrane region" description="Helical" evidence="7">
    <location>
        <begin position="329"/>
        <end position="350"/>
    </location>
</feature>
<feature type="transmembrane region" description="Helical" evidence="7">
    <location>
        <begin position="362"/>
        <end position="382"/>
    </location>
</feature>